<dbReference type="EMBL" id="SNYM01000011">
    <property type="protein sequence ID" value="TDQ47156.1"/>
    <property type="molecule type" value="Genomic_DNA"/>
</dbReference>
<evidence type="ECO:0000313" key="7">
    <source>
        <dbReference type="Proteomes" id="UP000295375"/>
    </source>
</evidence>
<feature type="DNA-binding region" description="H-T-H motif" evidence="4">
    <location>
        <begin position="34"/>
        <end position="53"/>
    </location>
</feature>
<dbReference type="InterPro" id="IPR009057">
    <property type="entry name" value="Homeodomain-like_sf"/>
</dbReference>
<evidence type="ECO:0000256" key="2">
    <source>
        <dbReference type="ARBA" id="ARBA00023125"/>
    </source>
</evidence>
<evidence type="ECO:0000256" key="1">
    <source>
        <dbReference type="ARBA" id="ARBA00023015"/>
    </source>
</evidence>
<dbReference type="FunFam" id="1.10.10.60:FF:000141">
    <property type="entry name" value="TetR family transcriptional regulator"/>
    <property type="match status" value="1"/>
</dbReference>
<keyword evidence="3" id="KW-0804">Transcription</keyword>
<dbReference type="PROSITE" id="PS50977">
    <property type="entry name" value="HTH_TETR_2"/>
    <property type="match status" value="1"/>
</dbReference>
<dbReference type="InterPro" id="IPR050109">
    <property type="entry name" value="HTH-type_TetR-like_transc_reg"/>
</dbReference>
<gene>
    <name evidence="6" type="ORF">EV696_11184</name>
</gene>
<reference evidence="6 7" key="1">
    <citation type="submission" date="2019-03" db="EMBL/GenBank/DDBJ databases">
        <title>Genomic Encyclopedia of Type Strains, Phase IV (KMG-IV): sequencing the most valuable type-strain genomes for metagenomic binning, comparative biology and taxonomic classification.</title>
        <authorList>
            <person name="Goeker M."/>
        </authorList>
    </citation>
    <scope>NUCLEOTIDE SEQUENCE [LARGE SCALE GENOMIC DNA]</scope>
    <source>
        <strain evidence="6 7">DSM 103792</strain>
    </source>
</reference>
<dbReference type="PANTHER" id="PTHR30055">
    <property type="entry name" value="HTH-TYPE TRANSCRIPTIONAL REGULATOR RUTR"/>
    <property type="match status" value="1"/>
</dbReference>
<dbReference type="GO" id="GO:0000976">
    <property type="term" value="F:transcription cis-regulatory region binding"/>
    <property type="evidence" value="ECO:0007669"/>
    <property type="project" value="TreeGrafter"/>
</dbReference>
<evidence type="ECO:0000313" key="6">
    <source>
        <dbReference type="EMBL" id="TDQ47156.1"/>
    </source>
</evidence>
<dbReference type="InterPro" id="IPR036271">
    <property type="entry name" value="Tet_transcr_reg_TetR-rel_C_sf"/>
</dbReference>
<keyword evidence="2 4" id="KW-0238">DNA-binding</keyword>
<dbReference type="SUPFAM" id="SSF48498">
    <property type="entry name" value="Tetracyclin repressor-like, C-terminal domain"/>
    <property type="match status" value="1"/>
</dbReference>
<organism evidence="6 7">
    <name type="scientific">Permianibacter aggregans</name>
    <dbReference type="NCBI Taxonomy" id="1510150"/>
    <lineage>
        <taxon>Bacteria</taxon>
        <taxon>Pseudomonadati</taxon>
        <taxon>Pseudomonadota</taxon>
        <taxon>Gammaproteobacteria</taxon>
        <taxon>Pseudomonadales</taxon>
        <taxon>Pseudomonadaceae</taxon>
        <taxon>Permianibacter</taxon>
    </lineage>
</organism>
<dbReference type="Pfam" id="PF14246">
    <property type="entry name" value="TetR_C_7"/>
    <property type="match status" value="1"/>
</dbReference>
<evidence type="ECO:0000256" key="3">
    <source>
        <dbReference type="ARBA" id="ARBA00023163"/>
    </source>
</evidence>
<dbReference type="Gene3D" id="1.10.357.10">
    <property type="entry name" value="Tetracycline Repressor, domain 2"/>
    <property type="match status" value="1"/>
</dbReference>
<dbReference type="Proteomes" id="UP000295375">
    <property type="component" value="Unassembled WGS sequence"/>
</dbReference>
<dbReference type="InterPro" id="IPR001647">
    <property type="entry name" value="HTH_TetR"/>
</dbReference>
<sequence>MPRARSPEAKDERRAVLLQAALDEFFERGFTAARMDDIARRAGVSKGALYLYFDSKEQMFSALIDTVALPNLALIEQKLAQAASAREALFGLLAMLPKVLQRSSLPRLAKILIGDANHFPDMVRAYRERMIERGLKALTGLVERGNTNGEWQVANPALTARLIMAPALFAGIWQVVFQRPDEKPLDVDALFAQHAELLARALGVERPETQKPAREKR</sequence>
<comment type="caution">
    <text evidence="6">The sequence shown here is derived from an EMBL/GenBank/DDBJ whole genome shotgun (WGS) entry which is preliminary data.</text>
</comment>
<dbReference type="GO" id="GO:0003700">
    <property type="term" value="F:DNA-binding transcription factor activity"/>
    <property type="evidence" value="ECO:0007669"/>
    <property type="project" value="TreeGrafter"/>
</dbReference>
<proteinExistence type="predicted"/>
<dbReference type="PRINTS" id="PR00455">
    <property type="entry name" value="HTHTETR"/>
</dbReference>
<keyword evidence="7" id="KW-1185">Reference proteome</keyword>
<dbReference type="PANTHER" id="PTHR30055:SF223">
    <property type="entry name" value="HTH-TYPE TRANSCRIPTIONAL REGULATOR UIDR"/>
    <property type="match status" value="1"/>
</dbReference>
<evidence type="ECO:0000259" key="5">
    <source>
        <dbReference type="PROSITE" id="PS50977"/>
    </source>
</evidence>
<dbReference type="AlphaFoldDB" id="A0A4R6ULU7"/>
<keyword evidence="1" id="KW-0805">Transcription regulation</keyword>
<dbReference type="SUPFAM" id="SSF46689">
    <property type="entry name" value="Homeodomain-like"/>
    <property type="match status" value="1"/>
</dbReference>
<accession>A0A4R6ULU7</accession>
<name>A0A4R6ULU7_9GAMM</name>
<feature type="domain" description="HTH tetR-type" evidence="5">
    <location>
        <begin position="11"/>
        <end position="71"/>
    </location>
</feature>
<dbReference type="InterPro" id="IPR039536">
    <property type="entry name" value="TetR_C_Proteobacteria"/>
</dbReference>
<dbReference type="Pfam" id="PF00440">
    <property type="entry name" value="TetR_N"/>
    <property type="match status" value="1"/>
</dbReference>
<protein>
    <submittedName>
        <fullName evidence="6">TetR family transcriptional regulator</fullName>
    </submittedName>
</protein>
<dbReference type="RefSeq" id="WP_133591382.1">
    <property type="nucleotide sequence ID" value="NZ_CP037953.1"/>
</dbReference>
<evidence type="ECO:0000256" key="4">
    <source>
        <dbReference type="PROSITE-ProRule" id="PRU00335"/>
    </source>
</evidence>
<dbReference type="OrthoDB" id="8535430at2"/>